<comment type="subcellular location">
    <subcellularLocation>
        <location evidence="1">Membrane</location>
    </subcellularLocation>
</comment>
<keyword evidence="11" id="KW-0325">Glycoprotein</keyword>
<keyword evidence="10" id="KW-0675">Receptor</keyword>
<keyword evidence="3 13" id="KW-0812">Transmembrane</keyword>
<dbReference type="Proteomes" id="UP000886885">
    <property type="component" value="Chromosome 4D"/>
</dbReference>
<evidence type="ECO:0000313" key="17">
    <source>
        <dbReference type="Proteomes" id="UP000886885"/>
    </source>
</evidence>
<feature type="domain" description="Protein kinase" evidence="15">
    <location>
        <begin position="508"/>
        <end position="785"/>
    </location>
</feature>
<evidence type="ECO:0000256" key="6">
    <source>
        <dbReference type="ARBA" id="ARBA00022741"/>
    </source>
</evidence>
<reference evidence="16" key="1">
    <citation type="journal article" date="2020" name="bioRxiv">
        <title>Hybrid origin of Populus tomentosa Carr. identified through genome sequencing and phylogenomic analysis.</title>
        <authorList>
            <person name="An X."/>
            <person name="Gao K."/>
            <person name="Chen Z."/>
            <person name="Li J."/>
            <person name="Yang X."/>
            <person name="Yang X."/>
            <person name="Zhou J."/>
            <person name="Guo T."/>
            <person name="Zhao T."/>
            <person name="Huang S."/>
            <person name="Miao D."/>
            <person name="Khan W.U."/>
            <person name="Rao P."/>
            <person name="Ye M."/>
            <person name="Lei B."/>
            <person name="Liao W."/>
            <person name="Wang J."/>
            <person name="Ji L."/>
            <person name="Li Y."/>
            <person name="Guo B."/>
            <person name="Mustafa N.S."/>
            <person name="Li S."/>
            <person name="Yun Q."/>
            <person name="Keller S.R."/>
            <person name="Mao J."/>
            <person name="Zhang R."/>
            <person name="Strauss S.H."/>
        </authorList>
    </citation>
    <scope>NUCLEOTIDE SEQUENCE</scope>
    <source>
        <strain evidence="16">GM15</strain>
        <tissue evidence="16">Leaf</tissue>
    </source>
</reference>
<accession>A0A8X8CV62</accession>
<keyword evidence="9 13" id="KW-0472">Membrane</keyword>
<evidence type="ECO:0000256" key="11">
    <source>
        <dbReference type="ARBA" id="ARBA00023180"/>
    </source>
</evidence>
<organism evidence="16 17">
    <name type="scientific">Populus tomentosa</name>
    <name type="common">Chinese white poplar</name>
    <dbReference type="NCBI Taxonomy" id="118781"/>
    <lineage>
        <taxon>Eukaryota</taxon>
        <taxon>Viridiplantae</taxon>
        <taxon>Streptophyta</taxon>
        <taxon>Embryophyta</taxon>
        <taxon>Tracheophyta</taxon>
        <taxon>Spermatophyta</taxon>
        <taxon>Magnoliopsida</taxon>
        <taxon>eudicotyledons</taxon>
        <taxon>Gunneridae</taxon>
        <taxon>Pentapetalae</taxon>
        <taxon>rosids</taxon>
        <taxon>fabids</taxon>
        <taxon>Malpighiales</taxon>
        <taxon>Salicaceae</taxon>
        <taxon>Saliceae</taxon>
        <taxon>Populus</taxon>
    </lineage>
</organism>
<keyword evidence="6" id="KW-0547">Nucleotide-binding</keyword>
<dbReference type="PROSITE" id="PS51450">
    <property type="entry name" value="LRR"/>
    <property type="match status" value="1"/>
</dbReference>
<dbReference type="InterPro" id="IPR000719">
    <property type="entry name" value="Prot_kinase_dom"/>
</dbReference>
<dbReference type="InterPro" id="IPR050647">
    <property type="entry name" value="Plant_LRR-RLKs"/>
</dbReference>
<dbReference type="Pfam" id="PF07714">
    <property type="entry name" value="PK_Tyr_Ser-Thr"/>
    <property type="match status" value="1"/>
</dbReference>
<evidence type="ECO:0000256" key="9">
    <source>
        <dbReference type="ARBA" id="ARBA00023136"/>
    </source>
</evidence>
<evidence type="ECO:0000259" key="15">
    <source>
        <dbReference type="PROSITE" id="PS50011"/>
    </source>
</evidence>
<dbReference type="GO" id="GO:0004672">
    <property type="term" value="F:protein kinase activity"/>
    <property type="evidence" value="ECO:0007669"/>
    <property type="project" value="InterPro"/>
</dbReference>
<evidence type="ECO:0000256" key="2">
    <source>
        <dbReference type="ARBA" id="ARBA00022614"/>
    </source>
</evidence>
<dbReference type="AlphaFoldDB" id="A0A8X8CV62"/>
<evidence type="ECO:0000256" key="12">
    <source>
        <dbReference type="SAM" id="MobiDB-lite"/>
    </source>
</evidence>
<evidence type="ECO:0000256" key="14">
    <source>
        <dbReference type="SAM" id="SignalP"/>
    </source>
</evidence>
<dbReference type="GO" id="GO:0005524">
    <property type="term" value="F:ATP binding"/>
    <property type="evidence" value="ECO:0007669"/>
    <property type="project" value="UniProtKB-KW"/>
</dbReference>
<sequence length="829" mass="91738">MGFVKCGVAFVLVVAFMASFSVSYTNPFDVIAMNSLYVSMEYPNLIGWIALGGDPCLDGWQGVSCVLSNITSLKLNGLNLGGTLNSDFGLFTSIVEIDISDNHIGGDIPLSLPSTLRNLCVNLNLAFISGLANQFSLARNQFSGRIPDTLYSLTQLLDLSFHNNLLSGEIPDVFPEMTSLINLDLSGNNLSGQLPPSMGILSSLTTLHLQNNRLTGILDVLEDLPLDEAGISLFANMICGINTLSLCFCIGMWRTIYFLGLYLRNCWVFQISGEATIKDGNPFNTSIILSPPPALSPFPGKLPAAEAPWKQANGTYASETPKYERSKGFFTSNRVIWIAVTGVVVIIILGSCLLISTCYRGRKESIDIERHDVGTYKSRIDEPNSKSSFERNNQEKVTKESIAKLQDQYGPDNRRQEACPKAQGEQDMDLKRMAAYSKKKMDQGINMTGVVANFNPLPAPPSSVPTDNIIANPIGHTAHKKSHSTETLNSYSVRIFTIATLQKYTNSFSEENFVGEGTLGSVYRAELPGGKLLAVKKLNGAASKQQTDEEFLQLVSRISKIQHDNILEFVGYCNEHGQRLLVYKYCENGTLYDALHADEEIHRKLTWNARIRLALGAARALQYLHEVCQPPIVHWNFKSSNILLDDKLVARVSDSGLSPLKPSGSATELSGRFLASHGYGAPELELGSYTCSSDVYSFGVVMLELLTGRKSYDRSLSRGEQSLVRWAIHQLHDIDALSRMVDPSLHGAYPVKSLSRFADIISRCIQARAAGPFEWKTFGYRYSYFDIHFLQQKIPDYECLRGSPNSGLLYLKLSRISYICYRRGPRENG</sequence>
<evidence type="ECO:0000256" key="13">
    <source>
        <dbReference type="SAM" id="Phobius"/>
    </source>
</evidence>
<keyword evidence="8 13" id="KW-1133">Transmembrane helix</keyword>
<dbReference type="OrthoDB" id="676979at2759"/>
<feature type="compositionally biased region" description="Basic and acidic residues" evidence="12">
    <location>
        <begin position="378"/>
        <end position="402"/>
    </location>
</feature>
<evidence type="ECO:0000256" key="1">
    <source>
        <dbReference type="ARBA" id="ARBA00004370"/>
    </source>
</evidence>
<feature type="signal peptide" evidence="14">
    <location>
        <begin position="1"/>
        <end position="25"/>
    </location>
</feature>
<dbReference type="InterPro" id="IPR001611">
    <property type="entry name" value="Leu-rich_rpt"/>
</dbReference>
<dbReference type="FunFam" id="3.30.200.20:FF:000125">
    <property type="entry name" value="Protein STRUBBELIG-RECEPTOR FAMILY 8"/>
    <property type="match status" value="1"/>
</dbReference>
<dbReference type="FunFam" id="3.80.10.10:FF:000062">
    <property type="entry name" value="protein STRUBBELIG-RECEPTOR FAMILY 3"/>
    <property type="match status" value="1"/>
</dbReference>
<keyword evidence="4 14" id="KW-0732">Signal</keyword>
<dbReference type="Pfam" id="PF00560">
    <property type="entry name" value="LRR_1"/>
    <property type="match status" value="2"/>
</dbReference>
<gene>
    <name evidence="16" type="ORF">POTOM_016788</name>
</gene>
<dbReference type="GO" id="GO:0016020">
    <property type="term" value="C:membrane"/>
    <property type="evidence" value="ECO:0007669"/>
    <property type="project" value="UniProtKB-SubCell"/>
</dbReference>
<evidence type="ECO:0000256" key="10">
    <source>
        <dbReference type="ARBA" id="ARBA00023170"/>
    </source>
</evidence>
<dbReference type="EMBL" id="JAAWWB010000008">
    <property type="protein sequence ID" value="KAG6776991.1"/>
    <property type="molecule type" value="Genomic_DNA"/>
</dbReference>
<evidence type="ECO:0000256" key="3">
    <source>
        <dbReference type="ARBA" id="ARBA00022692"/>
    </source>
</evidence>
<proteinExistence type="predicted"/>
<feature type="transmembrane region" description="Helical" evidence="13">
    <location>
        <begin position="233"/>
        <end position="253"/>
    </location>
</feature>
<keyword evidence="5" id="KW-0677">Repeat</keyword>
<evidence type="ECO:0000256" key="4">
    <source>
        <dbReference type="ARBA" id="ARBA00022729"/>
    </source>
</evidence>
<dbReference type="PANTHER" id="PTHR48056">
    <property type="entry name" value="LRR RECEPTOR-LIKE SERINE/THREONINE-PROTEIN KINASE-RELATED"/>
    <property type="match status" value="1"/>
</dbReference>
<comment type="caution">
    <text evidence="16">The sequence shown here is derived from an EMBL/GenBank/DDBJ whole genome shotgun (WGS) entry which is preliminary data.</text>
</comment>
<feature type="transmembrane region" description="Helical" evidence="13">
    <location>
        <begin position="335"/>
        <end position="356"/>
    </location>
</feature>
<dbReference type="FunFam" id="1.10.510.10:FF:000095">
    <property type="entry name" value="protein STRUBBELIG-RECEPTOR FAMILY 8"/>
    <property type="match status" value="1"/>
</dbReference>
<dbReference type="PANTHER" id="PTHR48056:SF81">
    <property type="entry name" value="RECEPTOR PROTEIN-TYROSINE KINASE CEPR1"/>
    <property type="match status" value="1"/>
</dbReference>
<dbReference type="InterPro" id="IPR001245">
    <property type="entry name" value="Ser-Thr/Tyr_kinase_cat_dom"/>
</dbReference>
<evidence type="ECO:0000256" key="5">
    <source>
        <dbReference type="ARBA" id="ARBA00022737"/>
    </source>
</evidence>
<keyword evidence="17" id="KW-1185">Reference proteome</keyword>
<keyword evidence="7" id="KW-0067">ATP-binding</keyword>
<evidence type="ECO:0000256" key="7">
    <source>
        <dbReference type="ARBA" id="ARBA00022840"/>
    </source>
</evidence>
<evidence type="ECO:0000256" key="8">
    <source>
        <dbReference type="ARBA" id="ARBA00022989"/>
    </source>
</evidence>
<name>A0A8X8CV62_POPTO</name>
<dbReference type="PROSITE" id="PS50011">
    <property type="entry name" value="PROTEIN_KINASE_DOM"/>
    <property type="match status" value="1"/>
</dbReference>
<keyword evidence="2" id="KW-0433">Leucine-rich repeat</keyword>
<feature type="chain" id="PRO_5036482053" description="Protein kinase domain-containing protein" evidence="14">
    <location>
        <begin position="26"/>
        <end position="829"/>
    </location>
</feature>
<feature type="region of interest" description="Disordered" evidence="12">
    <location>
        <begin position="378"/>
        <end position="426"/>
    </location>
</feature>
<protein>
    <recommendedName>
        <fullName evidence="15">Protein kinase domain-containing protein</fullName>
    </recommendedName>
</protein>
<evidence type="ECO:0000313" key="16">
    <source>
        <dbReference type="EMBL" id="KAG6776991.1"/>
    </source>
</evidence>